<feature type="region of interest" description="Disordered" evidence="1">
    <location>
        <begin position="75"/>
        <end position="102"/>
    </location>
</feature>
<gene>
    <name evidence="2" type="ORF">IPJ89_05305</name>
</gene>
<organism evidence="2">
    <name type="scientific">Candidatus Iainarchaeum sp</name>
    <dbReference type="NCBI Taxonomy" id="3101447"/>
    <lineage>
        <taxon>Archaea</taxon>
        <taxon>Candidatus Iainarchaeota</taxon>
        <taxon>Candidatus Iainarchaeia</taxon>
        <taxon>Candidatus Iainarchaeales</taxon>
        <taxon>Candidatus Iainarchaeaceae</taxon>
        <taxon>Candidatus Iainarchaeum</taxon>
    </lineage>
</organism>
<protein>
    <submittedName>
        <fullName evidence="2">Uncharacterized protein</fullName>
    </submittedName>
</protein>
<evidence type="ECO:0000256" key="1">
    <source>
        <dbReference type="SAM" id="MobiDB-lite"/>
    </source>
</evidence>
<dbReference type="AlphaFoldDB" id="A0A7T9DJM7"/>
<dbReference type="EMBL" id="CP064981">
    <property type="protein sequence ID" value="QQR92534.1"/>
    <property type="molecule type" value="Genomic_DNA"/>
</dbReference>
<dbReference type="Proteomes" id="UP000596004">
    <property type="component" value="Chromosome"/>
</dbReference>
<sequence length="102" mass="11807">MATESDDSQFNFNLLIYKGYVKQKDGRWILTPNGEAFLKSNPWHRPTTHGFLHEQNARLIADARQLRDILAMAKRQKTKAKPTGWMPSKPPATPKKRRRPAH</sequence>
<evidence type="ECO:0000313" key="2">
    <source>
        <dbReference type="EMBL" id="QQR92534.1"/>
    </source>
</evidence>
<proteinExistence type="predicted"/>
<accession>A0A7T9DJM7</accession>
<name>A0A7T9DJM7_9ARCH</name>
<reference evidence="2" key="1">
    <citation type="submission" date="2020-11" db="EMBL/GenBank/DDBJ databases">
        <title>Connecting structure to function with the recovery of over 1000 high-quality activated sludge metagenome-assembled genomes encoding full-length rRNA genes using long-read sequencing.</title>
        <authorList>
            <person name="Singleton C.M."/>
            <person name="Petriglieri F."/>
            <person name="Kristensen J.M."/>
            <person name="Kirkegaard R.H."/>
            <person name="Michaelsen T.Y."/>
            <person name="Andersen M.H."/>
            <person name="Karst S.M."/>
            <person name="Dueholm M.S."/>
            <person name="Nielsen P.H."/>
            <person name="Albertsen M."/>
        </authorList>
    </citation>
    <scope>NUCLEOTIDE SEQUENCE</scope>
    <source>
        <strain evidence="2">Fred_18-Q3-R57-64_BAT3C.431</strain>
    </source>
</reference>